<dbReference type="OrthoDB" id="2168558at2"/>
<keyword evidence="2" id="KW-0812">Transmembrane</keyword>
<proteinExistence type="predicted"/>
<feature type="compositionally biased region" description="Basic and acidic residues" evidence="1">
    <location>
        <begin position="108"/>
        <end position="122"/>
    </location>
</feature>
<reference evidence="4 5" key="1">
    <citation type="submission" date="2016-10" db="EMBL/GenBank/DDBJ databases">
        <authorList>
            <person name="de Groot N.N."/>
        </authorList>
    </citation>
    <scope>NUCLEOTIDE SEQUENCE [LARGE SCALE GENOMIC DNA]</scope>
    <source>
        <strain evidence="4 5">DSM 21633</strain>
    </source>
</reference>
<evidence type="ECO:0000256" key="1">
    <source>
        <dbReference type="SAM" id="MobiDB-lite"/>
    </source>
</evidence>
<dbReference type="STRING" id="571933.SAMN05216362_10468"/>
<accession>A0A1H9BSH9</accession>
<feature type="transmembrane region" description="Helical" evidence="2">
    <location>
        <begin position="22"/>
        <end position="43"/>
    </location>
</feature>
<evidence type="ECO:0000259" key="3">
    <source>
        <dbReference type="Pfam" id="PF07423"/>
    </source>
</evidence>
<feature type="region of interest" description="Disordered" evidence="1">
    <location>
        <begin position="48"/>
        <end position="147"/>
    </location>
</feature>
<evidence type="ECO:0000256" key="2">
    <source>
        <dbReference type="SAM" id="Phobius"/>
    </source>
</evidence>
<evidence type="ECO:0000313" key="4">
    <source>
        <dbReference type="EMBL" id="SEP91799.1"/>
    </source>
</evidence>
<keyword evidence="5" id="KW-1185">Reference proteome</keyword>
<organism evidence="4 5">
    <name type="scientific">Piscibacillus halophilus</name>
    <dbReference type="NCBI Taxonomy" id="571933"/>
    <lineage>
        <taxon>Bacteria</taxon>
        <taxon>Bacillati</taxon>
        <taxon>Bacillota</taxon>
        <taxon>Bacilli</taxon>
        <taxon>Bacillales</taxon>
        <taxon>Bacillaceae</taxon>
        <taxon>Piscibacillus</taxon>
    </lineage>
</organism>
<dbReference type="Pfam" id="PF07423">
    <property type="entry name" value="DUF1510"/>
    <property type="match status" value="1"/>
</dbReference>
<name>A0A1H9BSH9_9BACI</name>
<feature type="compositionally biased region" description="Acidic residues" evidence="1">
    <location>
        <begin position="48"/>
        <end position="107"/>
    </location>
</feature>
<keyword evidence="2" id="KW-1133">Transmembrane helix</keyword>
<keyword evidence="2" id="KW-0472">Membrane</keyword>
<protein>
    <recommendedName>
        <fullName evidence="3">DUF1510 domain-containing protein</fullName>
    </recommendedName>
</protein>
<gene>
    <name evidence="4" type="ORF">SAMN05216362_10468</name>
</gene>
<feature type="domain" description="DUF1510" evidence="3">
    <location>
        <begin position="122"/>
        <end position="213"/>
    </location>
</feature>
<dbReference type="EMBL" id="FOES01000004">
    <property type="protein sequence ID" value="SEP91799.1"/>
    <property type="molecule type" value="Genomic_DNA"/>
</dbReference>
<dbReference type="InterPro" id="IPR009988">
    <property type="entry name" value="DUF1510"/>
</dbReference>
<dbReference type="AlphaFoldDB" id="A0A1H9BSH9"/>
<evidence type="ECO:0000313" key="5">
    <source>
        <dbReference type="Proteomes" id="UP000199427"/>
    </source>
</evidence>
<dbReference type="Proteomes" id="UP000199427">
    <property type="component" value="Unassembled WGS sequence"/>
</dbReference>
<dbReference type="RefSeq" id="WP_091772659.1">
    <property type="nucleotide sequence ID" value="NZ_FOES01000004.1"/>
</dbReference>
<sequence>MSFDNYDSRSDRYEKRRKNTKLTNLLIVLAVLLSAFLFGMLVFGGGDEEDEVQQDESVEPENEQEESIQEDDSESETNPEGDTSDDSSEEMNEEETEEEDMEDENEERETSPGDGEEVREVIEQDWQPYPTEQEEPHTIDLNNGSQDRQEIEQAIAQAVQVSRDDLEYWWLESGGVPDQVIGYVEDKSNQEYYRIPLKWIENEGWQPQRVDVLFENLGQQKLEGQ</sequence>